<evidence type="ECO:0000313" key="3">
    <source>
        <dbReference type="Proteomes" id="UP000664859"/>
    </source>
</evidence>
<dbReference type="Proteomes" id="UP000664859">
    <property type="component" value="Unassembled WGS sequence"/>
</dbReference>
<sequence>MARTSGADVQRWFRGVDVNAALNDNHSAMTTTRNDDGDTRAAHVFDPATRVAQSAMPTTRGKVRAILHDACRGVKYVDEYSQNAIGKLLIALNVILLAAAFTQAFLVYRKVRTTAGPFRQDSWFGLRRHDTPRLQEVEPAPTS</sequence>
<comment type="caution">
    <text evidence="2">The sequence shown here is derived from an EMBL/GenBank/DDBJ whole genome shotgun (WGS) entry which is preliminary data.</text>
</comment>
<accession>A0A835YUS5</accession>
<proteinExistence type="predicted"/>
<evidence type="ECO:0000256" key="1">
    <source>
        <dbReference type="SAM" id="Phobius"/>
    </source>
</evidence>
<name>A0A835YUS5_9STRA</name>
<organism evidence="2 3">
    <name type="scientific">Tribonema minus</name>
    <dbReference type="NCBI Taxonomy" id="303371"/>
    <lineage>
        <taxon>Eukaryota</taxon>
        <taxon>Sar</taxon>
        <taxon>Stramenopiles</taxon>
        <taxon>Ochrophyta</taxon>
        <taxon>PX clade</taxon>
        <taxon>Xanthophyceae</taxon>
        <taxon>Tribonematales</taxon>
        <taxon>Tribonemataceae</taxon>
        <taxon>Tribonema</taxon>
    </lineage>
</organism>
<feature type="transmembrane region" description="Helical" evidence="1">
    <location>
        <begin position="88"/>
        <end position="108"/>
    </location>
</feature>
<keyword evidence="1" id="KW-1133">Transmembrane helix</keyword>
<reference evidence="2" key="1">
    <citation type="submission" date="2021-02" db="EMBL/GenBank/DDBJ databases">
        <title>First Annotated Genome of the Yellow-green Alga Tribonema minus.</title>
        <authorList>
            <person name="Mahan K.M."/>
        </authorList>
    </citation>
    <scope>NUCLEOTIDE SEQUENCE</scope>
    <source>
        <strain evidence="2">UTEX B ZZ1240</strain>
    </source>
</reference>
<dbReference type="EMBL" id="JAFCMP010000279">
    <property type="protein sequence ID" value="KAG5181936.1"/>
    <property type="molecule type" value="Genomic_DNA"/>
</dbReference>
<keyword evidence="1" id="KW-0472">Membrane</keyword>
<protein>
    <submittedName>
        <fullName evidence="2">Uncharacterized protein</fullName>
    </submittedName>
</protein>
<evidence type="ECO:0000313" key="2">
    <source>
        <dbReference type="EMBL" id="KAG5181936.1"/>
    </source>
</evidence>
<keyword evidence="1" id="KW-0812">Transmembrane</keyword>
<dbReference type="AlphaFoldDB" id="A0A835YUS5"/>
<gene>
    <name evidence="2" type="ORF">JKP88DRAFT_245863</name>
</gene>
<keyword evidence="3" id="KW-1185">Reference proteome</keyword>